<reference evidence="3 4" key="1">
    <citation type="submission" date="2018-09" db="EMBL/GenBank/DDBJ databases">
        <title>Micromonospora sp. nov. MS1-9, isolated from a root of Musa sp.</title>
        <authorList>
            <person name="Kuncharoen N."/>
            <person name="Kudo T."/>
            <person name="Ohkuma M."/>
            <person name="Yuki M."/>
            <person name="Tanasupawat S."/>
        </authorList>
    </citation>
    <scope>NUCLEOTIDE SEQUENCE [LARGE SCALE GENOMIC DNA]</scope>
    <source>
        <strain evidence="3 4">MS1-9</strain>
    </source>
</reference>
<organism evidence="3 4">
    <name type="scientific">Micromonospora musae</name>
    <dbReference type="NCBI Taxonomy" id="1894970"/>
    <lineage>
        <taxon>Bacteria</taxon>
        <taxon>Bacillati</taxon>
        <taxon>Actinomycetota</taxon>
        <taxon>Actinomycetes</taxon>
        <taxon>Micromonosporales</taxon>
        <taxon>Micromonosporaceae</taxon>
        <taxon>Micromonospora</taxon>
    </lineage>
</organism>
<evidence type="ECO:0000256" key="1">
    <source>
        <dbReference type="SAM" id="MobiDB-lite"/>
    </source>
</evidence>
<keyword evidence="2" id="KW-0472">Membrane</keyword>
<dbReference type="AlphaFoldDB" id="A0A3A9Y198"/>
<feature type="transmembrane region" description="Helical" evidence="2">
    <location>
        <begin position="30"/>
        <end position="53"/>
    </location>
</feature>
<evidence type="ECO:0000313" key="3">
    <source>
        <dbReference type="EMBL" id="RKN30433.1"/>
    </source>
</evidence>
<dbReference type="Proteomes" id="UP000275865">
    <property type="component" value="Unassembled WGS sequence"/>
</dbReference>
<feature type="region of interest" description="Disordered" evidence="1">
    <location>
        <begin position="89"/>
        <end position="128"/>
    </location>
</feature>
<comment type="caution">
    <text evidence="3">The sequence shown here is derived from an EMBL/GenBank/DDBJ whole genome shotgun (WGS) entry which is preliminary data.</text>
</comment>
<sequence length="128" mass="12720">MSGSALVSAVLVGLAVGVLGRWAVPGRRAAPLWLTLALGVAAALLGSTVARLAGADLDSFPGLRLTVQVGCAGGAVLLALLTTGATVAAPPSRAHPAAADAPDEPGPAGHRPPPDPRSRPTNEQEELR</sequence>
<evidence type="ECO:0008006" key="5">
    <source>
        <dbReference type="Google" id="ProtNLM"/>
    </source>
</evidence>
<accession>A0A3A9Y198</accession>
<dbReference type="EMBL" id="RAZT01000009">
    <property type="protein sequence ID" value="RKN30433.1"/>
    <property type="molecule type" value="Genomic_DNA"/>
</dbReference>
<protein>
    <recommendedName>
        <fullName evidence="5">GlsB/YeaQ/YmgE family stress response membrane protein</fullName>
    </recommendedName>
</protein>
<dbReference type="RefSeq" id="WP_120689663.1">
    <property type="nucleotide sequence ID" value="NZ_RAZT01000009.1"/>
</dbReference>
<evidence type="ECO:0000256" key="2">
    <source>
        <dbReference type="SAM" id="Phobius"/>
    </source>
</evidence>
<evidence type="ECO:0000313" key="4">
    <source>
        <dbReference type="Proteomes" id="UP000275865"/>
    </source>
</evidence>
<gene>
    <name evidence="3" type="ORF">D7044_18525</name>
</gene>
<feature type="compositionally biased region" description="Basic and acidic residues" evidence="1">
    <location>
        <begin position="112"/>
        <end position="128"/>
    </location>
</feature>
<name>A0A3A9Y198_9ACTN</name>
<feature type="transmembrane region" description="Helical" evidence="2">
    <location>
        <begin position="65"/>
        <end position="89"/>
    </location>
</feature>
<proteinExistence type="predicted"/>
<feature type="compositionally biased region" description="Low complexity" evidence="1">
    <location>
        <begin position="89"/>
        <end position="100"/>
    </location>
</feature>
<keyword evidence="2" id="KW-0812">Transmembrane</keyword>
<keyword evidence="2" id="KW-1133">Transmembrane helix</keyword>